<dbReference type="Proteomes" id="UP000018890">
    <property type="component" value="Unassembled WGS sequence"/>
</dbReference>
<dbReference type="OrthoDB" id="2889298at2"/>
<name>W4PXH7_9BACI</name>
<protein>
    <submittedName>
        <fullName evidence="1">Uncharacterized protein</fullName>
    </submittedName>
</protein>
<sequence>MHVPEIQRKIDELKQDLLFWENYLKDLQQNCQHTFEGETLYRKCLHCEKIEVLYY</sequence>
<accession>W4PXH7</accession>
<evidence type="ECO:0000313" key="1">
    <source>
        <dbReference type="EMBL" id="GAE24551.1"/>
    </source>
</evidence>
<evidence type="ECO:0000313" key="2">
    <source>
        <dbReference type="Proteomes" id="UP000018890"/>
    </source>
</evidence>
<comment type="caution">
    <text evidence="1">The sequence shown here is derived from an EMBL/GenBank/DDBJ whole genome shotgun (WGS) entry which is preliminary data.</text>
</comment>
<reference evidence="1" key="1">
    <citation type="journal article" date="2014" name="Genome Announc.">
        <title>Draft Genome Sequences of Three Alkaliphilic Bacillus Strains, Bacillus wakoensis JCM 9140T, Bacillus akibai JCM 9157T, and Bacillus hemicellulosilyticus JCM 9152T.</title>
        <authorList>
            <person name="Yuki M."/>
            <person name="Oshima K."/>
            <person name="Suda W."/>
            <person name="Oshida Y."/>
            <person name="Kitamura K."/>
            <person name="Iida T."/>
            <person name="Hattori M."/>
            <person name="Ohkuma M."/>
        </authorList>
    </citation>
    <scope>NUCLEOTIDE SEQUENCE [LARGE SCALE GENOMIC DNA]</scope>
    <source>
        <strain evidence="1">JCM 9140</strain>
    </source>
</reference>
<dbReference type="RefSeq" id="WP_156314723.1">
    <property type="nucleotide sequence ID" value="NZ_BAUT01000002.1"/>
</dbReference>
<keyword evidence="2" id="KW-1185">Reference proteome</keyword>
<gene>
    <name evidence="1" type="ORF">JCM9140_488</name>
</gene>
<organism evidence="1 2">
    <name type="scientific">Halalkalibacter wakoensis JCM 9140</name>
    <dbReference type="NCBI Taxonomy" id="1236970"/>
    <lineage>
        <taxon>Bacteria</taxon>
        <taxon>Bacillati</taxon>
        <taxon>Bacillota</taxon>
        <taxon>Bacilli</taxon>
        <taxon>Bacillales</taxon>
        <taxon>Bacillaceae</taxon>
        <taxon>Halalkalibacter</taxon>
    </lineage>
</organism>
<proteinExistence type="predicted"/>
<dbReference type="STRING" id="1236970.JCM9140_488"/>
<dbReference type="AlphaFoldDB" id="W4PXH7"/>
<dbReference type="EMBL" id="BAUT01000002">
    <property type="protein sequence ID" value="GAE24551.1"/>
    <property type="molecule type" value="Genomic_DNA"/>
</dbReference>